<dbReference type="InterPro" id="IPR011848">
    <property type="entry name" value="CoaB_strep"/>
</dbReference>
<dbReference type="SUPFAM" id="SSF102645">
    <property type="entry name" value="CoaB-like"/>
    <property type="match status" value="1"/>
</dbReference>
<accession>A0A917A5N4</accession>
<gene>
    <name evidence="2" type="ORF">GCM10011510_07310</name>
</gene>
<dbReference type="NCBIfam" id="NF005231">
    <property type="entry name" value="PRK06732.1"/>
    <property type="match status" value="1"/>
</dbReference>
<dbReference type="InterPro" id="IPR035929">
    <property type="entry name" value="CoaB-like_sf"/>
</dbReference>
<sequence>MITFSFTKIQVFDTIKGMKILITSGGTSEKIDQVRSITNHSTGQLGSILARYFSEKGDEVTLITTKKAIKPEARSNLTIQLIENVNDLLETLEPLVKTHQVLIHAMAVSDYTPVYMADFEQVQKARDLQAFLHQENQESKISSSSDYQVLFLKKTPKIISYVKDWNPTISLIGFKLLVDVSREELLDVARRSLIHNQADLIVANDLADIGTEQHRAYLVERDKVTPVATKEEIAQTLYSYIHRRKAL</sequence>
<proteinExistence type="predicted"/>
<evidence type="ECO:0000259" key="1">
    <source>
        <dbReference type="Pfam" id="PF04127"/>
    </source>
</evidence>
<reference evidence="2" key="2">
    <citation type="submission" date="2020-09" db="EMBL/GenBank/DDBJ databases">
        <authorList>
            <person name="Sun Q."/>
            <person name="Zhou Y."/>
        </authorList>
    </citation>
    <scope>NUCLEOTIDE SEQUENCE</scope>
    <source>
        <strain evidence="2">CGMCC 1.15533</strain>
    </source>
</reference>
<name>A0A917A5N4_9STRE</name>
<dbReference type="Gene3D" id="3.40.50.10300">
    <property type="entry name" value="CoaB-like"/>
    <property type="match status" value="1"/>
</dbReference>
<keyword evidence="2" id="KW-0436">Ligase</keyword>
<evidence type="ECO:0000313" key="3">
    <source>
        <dbReference type="Proteomes" id="UP000660801"/>
    </source>
</evidence>
<dbReference type="InterPro" id="IPR007085">
    <property type="entry name" value="DNA/pantothenate-metab_flavo_C"/>
</dbReference>
<evidence type="ECO:0000313" key="2">
    <source>
        <dbReference type="EMBL" id="GGE28611.1"/>
    </source>
</evidence>
<dbReference type="Pfam" id="PF04127">
    <property type="entry name" value="DFP"/>
    <property type="match status" value="1"/>
</dbReference>
<dbReference type="GO" id="GO:0016874">
    <property type="term" value="F:ligase activity"/>
    <property type="evidence" value="ECO:0007669"/>
    <property type="project" value="UniProtKB-KW"/>
</dbReference>
<comment type="caution">
    <text evidence="2">The sequence shown here is derived from an EMBL/GenBank/DDBJ whole genome shotgun (WGS) entry which is preliminary data.</text>
</comment>
<organism evidence="2 3">
    <name type="scientific">Streptococcus himalayensis</name>
    <dbReference type="NCBI Taxonomy" id="1888195"/>
    <lineage>
        <taxon>Bacteria</taxon>
        <taxon>Bacillati</taxon>
        <taxon>Bacillota</taxon>
        <taxon>Bacilli</taxon>
        <taxon>Lactobacillales</taxon>
        <taxon>Streptococcaceae</taxon>
        <taxon>Streptococcus</taxon>
    </lineage>
</organism>
<protein>
    <submittedName>
        <fullName evidence="2">Phosphopantothenate--cysteine ligase</fullName>
    </submittedName>
</protein>
<dbReference type="AlphaFoldDB" id="A0A917A5N4"/>
<reference evidence="2" key="1">
    <citation type="journal article" date="2014" name="Int. J. Syst. Evol. Microbiol.">
        <title>Complete genome sequence of Corynebacterium casei LMG S-19264T (=DSM 44701T), isolated from a smear-ripened cheese.</title>
        <authorList>
            <consortium name="US DOE Joint Genome Institute (JGI-PGF)"/>
            <person name="Walter F."/>
            <person name="Albersmeier A."/>
            <person name="Kalinowski J."/>
            <person name="Ruckert C."/>
        </authorList>
    </citation>
    <scope>NUCLEOTIDE SEQUENCE</scope>
    <source>
        <strain evidence="2">CGMCC 1.15533</strain>
    </source>
</reference>
<dbReference type="EMBL" id="BMJN01000008">
    <property type="protein sequence ID" value="GGE28611.1"/>
    <property type="molecule type" value="Genomic_DNA"/>
</dbReference>
<dbReference type="NCBIfam" id="TIGR02114">
    <property type="entry name" value="coaB_strep"/>
    <property type="match status" value="1"/>
</dbReference>
<dbReference type="GO" id="GO:0015937">
    <property type="term" value="P:coenzyme A biosynthetic process"/>
    <property type="evidence" value="ECO:0007669"/>
    <property type="project" value="UniProtKB-ARBA"/>
</dbReference>
<feature type="domain" description="DNA/pantothenate metabolism flavoprotein C-terminal" evidence="1">
    <location>
        <begin position="16"/>
        <end position="242"/>
    </location>
</feature>
<keyword evidence="3" id="KW-1185">Reference proteome</keyword>
<dbReference type="Proteomes" id="UP000660801">
    <property type="component" value="Unassembled WGS sequence"/>
</dbReference>